<organism evidence="1 2">
    <name type="scientific">Glossina morsitans morsitans</name>
    <name type="common">Savannah tsetse fly</name>
    <dbReference type="NCBI Taxonomy" id="37546"/>
    <lineage>
        <taxon>Eukaryota</taxon>
        <taxon>Metazoa</taxon>
        <taxon>Ecdysozoa</taxon>
        <taxon>Arthropoda</taxon>
        <taxon>Hexapoda</taxon>
        <taxon>Insecta</taxon>
        <taxon>Pterygota</taxon>
        <taxon>Neoptera</taxon>
        <taxon>Endopterygota</taxon>
        <taxon>Diptera</taxon>
        <taxon>Brachycera</taxon>
        <taxon>Muscomorpha</taxon>
        <taxon>Hippoboscoidea</taxon>
        <taxon>Glossinidae</taxon>
        <taxon>Glossina</taxon>
    </lineage>
</organism>
<protein>
    <submittedName>
        <fullName evidence="1">Uncharacterized protein</fullName>
    </submittedName>
</protein>
<proteinExistence type="predicted"/>
<accession>A0A1B0FMQ6</accession>
<dbReference type="VEuPathDB" id="VectorBase:GMOY005175"/>
<dbReference type="AlphaFoldDB" id="A0A1B0FMQ6"/>
<dbReference type="EnsemblMetazoa" id="GMOY005175-RA">
    <property type="protein sequence ID" value="GMOY005175-PA"/>
    <property type="gene ID" value="GMOY005175"/>
</dbReference>
<evidence type="ECO:0000313" key="2">
    <source>
        <dbReference type="Proteomes" id="UP000092444"/>
    </source>
</evidence>
<dbReference type="Proteomes" id="UP000092444">
    <property type="component" value="Unassembled WGS sequence"/>
</dbReference>
<reference evidence="1" key="1">
    <citation type="submission" date="2020-05" db="UniProtKB">
        <authorList>
            <consortium name="EnsemblMetazoa"/>
        </authorList>
    </citation>
    <scope>IDENTIFICATION</scope>
    <source>
        <strain evidence="1">Yale</strain>
    </source>
</reference>
<name>A0A1B0FMQ6_GLOMM</name>
<keyword evidence="2" id="KW-1185">Reference proteome</keyword>
<dbReference type="EMBL" id="CCAG010014784">
    <property type="status" value="NOT_ANNOTATED_CDS"/>
    <property type="molecule type" value="Genomic_DNA"/>
</dbReference>
<sequence length="78" mass="8928">MVSQRSKNMRFLAAALSNTDCPNTMIQQSMLPNSIRQIDFSGLGAYRFWAETKTSKMEDAEKHSTRDLHMQFNSIQAN</sequence>
<evidence type="ECO:0000313" key="1">
    <source>
        <dbReference type="EnsemblMetazoa" id="GMOY005175-PA"/>
    </source>
</evidence>